<sequence>MMMKGPASLVTPVKVWAPMGHQLVERVVFGVNDTPSRELPGESADSGHRHAIEMPSTRWSAGLSDVLFAIHDEILDYEDDQETEEGEICGEEEHVMHKGAERGKGGMNFNKERTIGVLQELTYRMVQHDLTSEKDSRVADVRSFK</sequence>
<evidence type="ECO:0000313" key="2">
    <source>
        <dbReference type="Proteomes" id="UP001066276"/>
    </source>
</evidence>
<protein>
    <submittedName>
        <fullName evidence="1">Uncharacterized protein</fullName>
    </submittedName>
</protein>
<name>A0AAV7VFY2_PLEWA</name>
<keyword evidence="2" id="KW-1185">Reference proteome</keyword>
<evidence type="ECO:0000313" key="1">
    <source>
        <dbReference type="EMBL" id="KAJ1199133.1"/>
    </source>
</evidence>
<dbReference type="AlphaFoldDB" id="A0AAV7VFY2"/>
<organism evidence="1 2">
    <name type="scientific">Pleurodeles waltl</name>
    <name type="common">Iberian ribbed newt</name>
    <dbReference type="NCBI Taxonomy" id="8319"/>
    <lineage>
        <taxon>Eukaryota</taxon>
        <taxon>Metazoa</taxon>
        <taxon>Chordata</taxon>
        <taxon>Craniata</taxon>
        <taxon>Vertebrata</taxon>
        <taxon>Euteleostomi</taxon>
        <taxon>Amphibia</taxon>
        <taxon>Batrachia</taxon>
        <taxon>Caudata</taxon>
        <taxon>Salamandroidea</taxon>
        <taxon>Salamandridae</taxon>
        <taxon>Pleurodelinae</taxon>
        <taxon>Pleurodeles</taxon>
    </lineage>
</organism>
<dbReference type="Proteomes" id="UP001066276">
    <property type="component" value="Chromosome 2_1"/>
</dbReference>
<proteinExistence type="predicted"/>
<accession>A0AAV7VFY2</accession>
<comment type="caution">
    <text evidence="1">The sequence shown here is derived from an EMBL/GenBank/DDBJ whole genome shotgun (WGS) entry which is preliminary data.</text>
</comment>
<reference evidence="1" key="1">
    <citation type="journal article" date="2022" name="bioRxiv">
        <title>Sequencing and chromosome-scale assembly of the giantPleurodeles waltlgenome.</title>
        <authorList>
            <person name="Brown T."/>
            <person name="Elewa A."/>
            <person name="Iarovenko S."/>
            <person name="Subramanian E."/>
            <person name="Araus A.J."/>
            <person name="Petzold A."/>
            <person name="Susuki M."/>
            <person name="Suzuki K.-i.T."/>
            <person name="Hayashi T."/>
            <person name="Toyoda A."/>
            <person name="Oliveira C."/>
            <person name="Osipova E."/>
            <person name="Leigh N.D."/>
            <person name="Simon A."/>
            <person name="Yun M.H."/>
        </authorList>
    </citation>
    <scope>NUCLEOTIDE SEQUENCE</scope>
    <source>
        <strain evidence="1">20211129_DDA</strain>
        <tissue evidence="1">Liver</tissue>
    </source>
</reference>
<gene>
    <name evidence="1" type="ORF">NDU88_002971</name>
</gene>
<dbReference type="EMBL" id="JANPWB010000003">
    <property type="protein sequence ID" value="KAJ1199133.1"/>
    <property type="molecule type" value="Genomic_DNA"/>
</dbReference>